<gene>
    <name evidence="2" type="ORF">llap_12920</name>
</gene>
<name>A0A2I0TSK1_LIMLA</name>
<evidence type="ECO:0000313" key="2">
    <source>
        <dbReference type="EMBL" id="PKU36775.1"/>
    </source>
</evidence>
<organism evidence="2 3">
    <name type="scientific">Limosa lapponica baueri</name>
    <dbReference type="NCBI Taxonomy" id="1758121"/>
    <lineage>
        <taxon>Eukaryota</taxon>
        <taxon>Metazoa</taxon>
        <taxon>Chordata</taxon>
        <taxon>Craniata</taxon>
        <taxon>Vertebrata</taxon>
        <taxon>Euteleostomi</taxon>
        <taxon>Archelosauria</taxon>
        <taxon>Archosauria</taxon>
        <taxon>Dinosauria</taxon>
        <taxon>Saurischia</taxon>
        <taxon>Theropoda</taxon>
        <taxon>Coelurosauria</taxon>
        <taxon>Aves</taxon>
        <taxon>Neognathae</taxon>
        <taxon>Neoaves</taxon>
        <taxon>Charadriiformes</taxon>
        <taxon>Scolopacidae</taxon>
        <taxon>Limosa</taxon>
    </lineage>
</organism>
<reference evidence="3" key="2">
    <citation type="submission" date="2017-12" db="EMBL/GenBank/DDBJ databases">
        <title>Genome sequence of the Bar-tailed Godwit (Limosa lapponica baueri).</title>
        <authorList>
            <person name="Lima N.C.B."/>
            <person name="Parody-Merino A.M."/>
            <person name="Battley P.F."/>
            <person name="Fidler A.E."/>
            <person name="Prosdocimi F."/>
        </authorList>
    </citation>
    <scope>NUCLEOTIDE SEQUENCE [LARGE SCALE GENOMIC DNA]</scope>
</reference>
<reference evidence="3" key="1">
    <citation type="submission" date="2017-11" db="EMBL/GenBank/DDBJ databases">
        <authorList>
            <person name="Lima N.C."/>
            <person name="Parody-Merino A.M."/>
            <person name="Battley P.F."/>
            <person name="Fidler A.E."/>
            <person name="Prosdocimi F."/>
        </authorList>
    </citation>
    <scope>NUCLEOTIDE SEQUENCE [LARGE SCALE GENOMIC DNA]</scope>
</reference>
<dbReference type="Proteomes" id="UP000233556">
    <property type="component" value="Unassembled WGS sequence"/>
</dbReference>
<evidence type="ECO:0000313" key="3">
    <source>
        <dbReference type="Proteomes" id="UP000233556"/>
    </source>
</evidence>
<sequence>MGYDYSKCQLKEIASGFTYISISVFDILHGLAEDVTGSFDYSQKKKKKKKKNNQKKKTVFKKKKKKKKTTKIIQTKNKEQKPKPRSIVSLTPYSASHNKKKYQFRSLLPYLVAQE</sequence>
<protein>
    <submittedName>
        <fullName evidence="2">Uncharacterized protein</fullName>
    </submittedName>
</protein>
<accession>A0A2I0TSK1</accession>
<dbReference type="EMBL" id="KZ507464">
    <property type="protein sequence ID" value="PKU36775.1"/>
    <property type="molecule type" value="Genomic_DNA"/>
</dbReference>
<keyword evidence="3" id="KW-1185">Reference proteome</keyword>
<feature type="region of interest" description="Disordered" evidence="1">
    <location>
        <begin position="42"/>
        <end position="92"/>
    </location>
</feature>
<dbReference type="AlphaFoldDB" id="A0A2I0TSK1"/>
<feature type="compositionally biased region" description="Basic residues" evidence="1">
    <location>
        <begin position="44"/>
        <end position="70"/>
    </location>
</feature>
<proteinExistence type="predicted"/>
<evidence type="ECO:0000256" key="1">
    <source>
        <dbReference type="SAM" id="MobiDB-lite"/>
    </source>
</evidence>